<keyword evidence="2" id="KW-1185">Reference proteome</keyword>
<reference evidence="1" key="1">
    <citation type="journal article" date="2014" name="Int. J. Syst. Evol. Microbiol.">
        <title>Complete genome sequence of Corynebacterium casei LMG S-19264T (=DSM 44701T), isolated from a smear-ripened cheese.</title>
        <authorList>
            <consortium name="US DOE Joint Genome Institute (JGI-PGF)"/>
            <person name="Walter F."/>
            <person name="Albersmeier A."/>
            <person name="Kalinowski J."/>
            <person name="Ruckert C."/>
        </authorList>
    </citation>
    <scope>NUCLEOTIDE SEQUENCE</scope>
    <source>
        <strain evidence="1">CGMCC 1.15448</strain>
    </source>
</reference>
<dbReference type="AlphaFoldDB" id="A0A8J2XT65"/>
<sequence>MPLKLIKPTESAFFYNPRGKQLSLVSELKFYFNRNTHQFELDQNPHGEPKLTKINNLKLSADFSEMEFDAVYRNKDTQFKLLSEYPFDKTLYRTIAGIPDSDFAFRDDDKDKIELIFNQGAISQVYMYKHVDMNLVDSLTIIREDGVFYLIKQGPYAKIPLNSVVAADNRIISRSASEEFSYSVNDQEYIWNLLSRLINEKYDTSS</sequence>
<name>A0A8J2XT65_9BACT</name>
<dbReference type="Proteomes" id="UP000607559">
    <property type="component" value="Unassembled WGS sequence"/>
</dbReference>
<dbReference type="InterPro" id="IPR058497">
    <property type="entry name" value="DUF8184"/>
</dbReference>
<organism evidence="1 2">
    <name type="scientific">Puia dinghuensis</name>
    <dbReference type="NCBI Taxonomy" id="1792502"/>
    <lineage>
        <taxon>Bacteria</taxon>
        <taxon>Pseudomonadati</taxon>
        <taxon>Bacteroidota</taxon>
        <taxon>Chitinophagia</taxon>
        <taxon>Chitinophagales</taxon>
        <taxon>Chitinophagaceae</taxon>
        <taxon>Puia</taxon>
    </lineage>
</organism>
<dbReference type="Pfam" id="PF26559">
    <property type="entry name" value="DUF8184"/>
    <property type="match status" value="1"/>
</dbReference>
<proteinExistence type="predicted"/>
<evidence type="ECO:0000313" key="2">
    <source>
        <dbReference type="Proteomes" id="UP000607559"/>
    </source>
</evidence>
<gene>
    <name evidence="1" type="ORF">GCM10011511_25110</name>
</gene>
<dbReference type="RefSeq" id="WP_188932037.1">
    <property type="nucleotide sequence ID" value="NZ_BMJC01000002.1"/>
</dbReference>
<protein>
    <recommendedName>
        <fullName evidence="3">DUF4340 domain-containing protein</fullName>
    </recommendedName>
</protein>
<dbReference type="EMBL" id="BMJC01000002">
    <property type="protein sequence ID" value="GGB00799.1"/>
    <property type="molecule type" value="Genomic_DNA"/>
</dbReference>
<evidence type="ECO:0000313" key="1">
    <source>
        <dbReference type="EMBL" id="GGB00799.1"/>
    </source>
</evidence>
<evidence type="ECO:0008006" key="3">
    <source>
        <dbReference type="Google" id="ProtNLM"/>
    </source>
</evidence>
<reference evidence="1" key="2">
    <citation type="submission" date="2020-09" db="EMBL/GenBank/DDBJ databases">
        <authorList>
            <person name="Sun Q."/>
            <person name="Zhou Y."/>
        </authorList>
    </citation>
    <scope>NUCLEOTIDE SEQUENCE</scope>
    <source>
        <strain evidence="1">CGMCC 1.15448</strain>
    </source>
</reference>
<accession>A0A8J2XT65</accession>
<comment type="caution">
    <text evidence="1">The sequence shown here is derived from an EMBL/GenBank/DDBJ whole genome shotgun (WGS) entry which is preliminary data.</text>
</comment>